<feature type="region of interest" description="Disordered" evidence="1">
    <location>
        <begin position="440"/>
        <end position="646"/>
    </location>
</feature>
<accession>A0A433DE96</accession>
<dbReference type="Gene3D" id="3.80.10.10">
    <property type="entry name" value="Ribonuclease Inhibitor"/>
    <property type="match status" value="1"/>
</dbReference>
<reference evidence="3 4" key="1">
    <citation type="journal article" date="2018" name="New Phytol.">
        <title>Phylogenomics of Endogonaceae and evolution of mycorrhizas within Mucoromycota.</title>
        <authorList>
            <person name="Chang Y."/>
            <person name="Desiro A."/>
            <person name="Na H."/>
            <person name="Sandor L."/>
            <person name="Lipzen A."/>
            <person name="Clum A."/>
            <person name="Barry K."/>
            <person name="Grigoriev I.V."/>
            <person name="Martin F.M."/>
            <person name="Stajich J.E."/>
            <person name="Smith M.E."/>
            <person name="Bonito G."/>
            <person name="Spatafora J.W."/>
        </authorList>
    </citation>
    <scope>NUCLEOTIDE SEQUENCE [LARGE SCALE GENOMIC DNA]</scope>
    <source>
        <strain evidence="3 4">GMNB39</strain>
    </source>
</reference>
<dbReference type="AlphaFoldDB" id="A0A433DE96"/>
<dbReference type="InterPro" id="IPR032675">
    <property type="entry name" value="LRR_dom_sf"/>
</dbReference>
<dbReference type="OrthoDB" id="2351318at2759"/>
<evidence type="ECO:0000256" key="1">
    <source>
        <dbReference type="SAM" id="MobiDB-lite"/>
    </source>
</evidence>
<feature type="compositionally biased region" description="Basic and acidic residues" evidence="1">
    <location>
        <begin position="387"/>
        <end position="400"/>
    </location>
</feature>
<feature type="domain" description="F-box" evidence="2">
    <location>
        <begin position="38"/>
        <end position="78"/>
    </location>
</feature>
<gene>
    <name evidence="3" type="ORF">BC936DRAFT_143089</name>
</gene>
<feature type="compositionally biased region" description="Basic and acidic residues" evidence="1">
    <location>
        <begin position="563"/>
        <end position="607"/>
    </location>
</feature>
<feature type="compositionally biased region" description="Basic residues" evidence="1">
    <location>
        <begin position="513"/>
        <end position="523"/>
    </location>
</feature>
<evidence type="ECO:0000313" key="4">
    <source>
        <dbReference type="Proteomes" id="UP000268093"/>
    </source>
</evidence>
<comment type="caution">
    <text evidence="3">The sequence shown here is derived from an EMBL/GenBank/DDBJ whole genome shotgun (WGS) entry which is preliminary data.</text>
</comment>
<evidence type="ECO:0000313" key="3">
    <source>
        <dbReference type="EMBL" id="RUP49190.1"/>
    </source>
</evidence>
<feature type="compositionally biased region" description="Basic and acidic residues" evidence="1">
    <location>
        <begin position="449"/>
        <end position="459"/>
    </location>
</feature>
<sequence length="646" mass="73680">MVINAFVPSFQTIALFSFLECCESSPRSSTSEMLNKFPSELLCEIFASPRLTKSDLLSIILVNRSWFVLAIPILWRDLRPSTEWCYQHIVGLLQLRTRDNPYMEYHRYVRRIYFREQPGHWMVPSPMRITPDVVRTVADYCTRLESLDLWFTWSKRVLVDAGGWRHGDRQNPRHEYFDSAAGLPTQFSPWLTSLTISSFRAIGVNALLVSVLPHCPRLKKLSYWSPEYTKDYDQIDEQTFRTITTLCTNIETLHLRRIDLITEETFRGLSNLVSLRSLAVQWTRRSRIPVAVWEDVLRQCNGIRELSFLGNHGLTVAHMDLVIATKNIVSFACVPLEEEQVSALLDVNLGKHIGPIPYGGGVKRLPEYELRTALVLLGKFFTLKDPKEPHHGPVEKKKPDPVPAEPTEQEPVVVKDIKMGAAIEPLVTEDAKESDVVMQIDDEGDEEVSTNKKLRDLSSRKRRRIVPDSDDEDEYVQERATKRAVKADPPASPAKKAKPSLTRNVEEEVVGPKAKRQGKKTAPKKSNGGDSLPASRKQNKSGKVKEPEKLEQKKAVTDVSAAIEKDERAREESADIKKEERAEGESATIKKEERAKEESTTIKKEERAEDESGNEKLKEEIEEAEKEEREEQEETNEVRAEAAKLW</sequence>
<feature type="compositionally biased region" description="Acidic residues" evidence="1">
    <location>
        <begin position="620"/>
        <end position="635"/>
    </location>
</feature>
<dbReference type="SUPFAM" id="SSF81383">
    <property type="entry name" value="F-box domain"/>
    <property type="match status" value="1"/>
</dbReference>
<feature type="compositionally biased region" description="Basic and acidic residues" evidence="1">
    <location>
        <begin position="543"/>
        <end position="556"/>
    </location>
</feature>
<organism evidence="3 4">
    <name type="scientific">Jimgerdemannia flammicorona</name>
    <dbReference type="NCBI Taxonomy" id="994334"/>
    <lineage>
        <taxon>Eukaryota</taxon>
        <taxon>Fungi</taxon>
        <taxon>Fungi incertae sedis</taxon>
        <taxon>Mucoromycota</taxon>
        <taxon>Mucoromycotina</taxon>
        <taxon>Endogonomycetes</taxon>
        <taxon>Endogonales</taxon>
        <taxon>Endogonaceae</taxon>
        <taxon>Jimgerdemannia</taxon>
    </lineage>
</organism>
<feature type="compositionally biased region" description="Basic and acidic residues" evidence="1">
    <location>
        <begin position="636"/>
        <end position="646"/>
    </location>
</feature>
<dbReference type="Pfam" id="PF12937">
    <property type="entry name" value="F-box-like"/>
    <property type="match status" value="1"/>
</dbReference>
<dbReference type="EMBL" id="RBNI01002527">
    <property type="protein sequence ID" value="RUP49190.1"/>
    <property type="molecule type" value="Genomic_DNA"/>
</dbReference>
<dbReference type="SUPFAM" id="SSF52047">
    <property type="entry name" value="RNI-like"/>
    <property type="match status" value="1"/>
</dbReference>
<feature type="region of interest" description="Disordered" evidence="1">
    <location>
        <begin position="387"/>
        <end position="412"/>
    </location>
</feature>
<dbReference type="Proteomes" id="UP000268093">
    <property type="component" value="Unassembled WGS sequence"/>
</dbReference>
<dbReference type="InterPro" id="IPR001810">
    <property type="entry name" value="F-box_dom"/>
</dbReference>
<feature type="non-terminal residue" evidence="3">
    <location>
        <position position="646"/>
    </location>
</feature>
<dbReference type="InterPro" id="IPR036047">
    <property type="entry name" value="F-box-like_dom_sf"/>
</dbReference>
<name>A0A433DE96_9FUNG</name>
<evidence type="ECO:0000259" key="2">
    <source>
        <dbReference type="Pfam" id="PF12937"/>
    </source>
</evidence>
<proteinExistence type="predicted"/>
<protein>
    <recommendedName>
        <fullName evidence="2">F-box domain-containing protein</fullName>
    </recommendedName>
</protein>
<keyword evidence="4" id="KW-1185">Reference proteome</keyword>